<evidence type="ECO:0000313" key="2">
    <source>
        <dbReference type="EMBL" id="MEX0429374.1"/>
    </source>
</evidence>
<dbReference type="EC" id="2.1.1.222" evidence="2"/>
<keyword evidence="2" id="KW-0489">Methyltransferase</keyword>
<feature type="domain" description="Methyltransferase" evidence="1">
    <location>
        <begin position="345"/>
        <end position="400"/>
    </location>
</feature>
<evidence type="ECO:0000259" key="1">
    <source>
        <dbReference type="Pfam" id="PF13649"/>
    </source>
</evidence>
<dbReference type="PANTHER" id="PTHR13627:SF31">
    <property type="entry name" value="RIBITOL 5-PHOSPHATE TRANSFERASE FKRP"/>
    <property type="match status" value="1"/>
</dbReference>
<proteinExistence type="predicted"/>
<reference evidence="2 3" key="1">
    <citation type="submission" date="2024-07" db="EMBL/GenBank/DDBJ databases">
        <authorList>
            <person name="Lee S."/>
            <person name="Kang M."/>
        </authorList>
    </citation>
    <scope>NUCLEOTIDE SEQUENCE [LARGE SCALE GENOMIC DNA]</scope>
    <source>
        <strain evidence="2 3">DS6</strain>
    </source>
</reference>
<name>A0ABV3T645_9ACTN</name>
<dbReference type="Gene3D" id="3.40.50.150">
    <property type="entry name" value="Vaccinia Virus protein VP39"/>
    <property type="match status" value="1"/>
</dbReference>
<protein>
    <submittedName>
        <fullName evidence="2">Class I SAM-dependent methyltransferase</fullName>
        <ecNumber evidence="2">2.1.1.222</ecNumber>
        <ecNumber evidence="2">2.1.1.64</ecNumber>
    </submittedName>
</protein>
<gene>
    <name evidence="2" type="ORF">AB3X52_17280</name>
</gene>
<dbReference type="EMBL" id="JBFPJR010000041">
    <property type="protein sequence ID" value="MEX0429374.1"/>
    <property type="molecule type" value="Genomic_DNA"/>
</dbReference>
<dbReference type="CDD" id="cd02440">
    <property type="entry name" value="AdoMet_MTases"/>
    <property type="match status" value="1"/>
</dbReference>
<organism evidence="2 3">
    <name type="scientific">Nocardioides eburneus</name>
    <dbReference type="NCBI Taxonomy" id="3231482"/>
    <lineage>
        <taxon>Bacteria</taxon>
        <taxon>Bacillati</taxon>
        <taxon>Actinomycetota</taxon>
        <taxon>Actinomycetes</taxon>
        <taxon>Propionibacteriales</taxon>
        <taxon>Nocardioidaceae</taxon>
        <taxon>Nocardioides</taxon>
    </lineage>
</organism>
<accession>A0ABV3T645</accession>
<dbReference type="GO" id="GO:0061542">
    <property type="term" value="F:3-demethylubiquinol 3-O-methyltransferase activity"/>
    <property type="evidence" value="ECO:0007669"/>
    <property type="project" value="UniProtKB-EC"/>
</dbReference>
<evidence type="ECO:0000313" key="3">
    <source>
        <dbReference type="Proteomes" id="UP001556631"/>
    </source>
</evidence>
<dbReference type="Proteomes" id="UP001556631">
    <property type="component" value="Unassembled WGS sequence"/>
</dbReference>
<dbReference type="EC" id="2.1.1.64" evidence="2"/>
<dbReference type="InterPro" id="IPR041698">
    <property type="entry name" value="Methyltransf_25"/>
</dbReference>
<comment type="caution">
    <text evidence="2">The sequence shown here is derived from an EMBL/GenBank/DDBJ whole genome shotgun (WGS) entry which is preliminary data.</text>
</comment>
<dbReference type="SUPFAM" id="SSF53335">
    <property type="entry name" value="S-adenosyl-L-methionine-dependent methyltransferases"/>
    <property type="match status" value="1"/>
</dbReference>
<dbReference type="InterPro" id="IPR052613">
    <property type="entry name" value="LicD_transferase"/>
</dbReference>
<keyword evidence="3" id="KW-1185">Reference proteome</keyword>
<dbReference type="GO" id="GO:0102208">
    <property type="term" value="F:2-polyprenyl-6-hydroxyphenol methylase activity"/>
    <property type="evidence" value="ECO:0007669"/>
    <property type="project" value="UniProtKB-EC"/>
</dbReference>
<sequence>MASSDLVRTVDDDGILLDATEDTVVDVLVDDRRVWSFWSLRDTVDDEGLRRAPWPKALRKFLDGRARFTVRETVSGRVLFDDELAFGTSTAPIAIVGRHGEPLSLDKDGRLSATFDVRDASQTGPLLDAIEEVLGVLRELGVGAFPAYGTLLGAVREGNLLGHDSDADLGYVSTETTPVDVVRESFRLQREIGARGYRTHRYSGAAFKVEVAEGDGVVRGLDVFGGFFDDGRLYLMGEVGQEFREDWIFPLGTCTLADRTLPAPAVPEKLLEAMYGAGWRVPDPAFKFEKDPHTQAQLNGWFRGTQVDLRRWDRFYSGRRRKLPRGRASELAVLAHEELPADVHVLDVGAGRGRDAWYLARQGRTVTAYDYLPHAATAVRKQAEKKGLALDVRRLNLLEIRSVLGEGARVAHEPGQCAILAGHVLDATYAPGRQGFIRFARMALRGGGRLYASFWTGKAHDLNHVWPISVADVVSLIEQNGGSILHASESVVPRKSGAEVGVGRVVAQWA</sequence>
<dbReference type="InterPro" id="IPR029063">
    <property type="entry name" value="SAM-dependent_MTases_sf"/>
</dbReference>
<dbReference type="Pfam" id="PF13649">
    <property type="entry name" value="Methyltransf_25"/>
    <property type="match status" value="1"/>
</dbReference>
<dbReference type="GO" id="GO:0032259">
    <property type="term" value="P:methylation"/>
    <property type="evidence" value="ECO:0007669"/>
    <property type="project" value="UniProtKB-KW"/>
</dbReference>
<keyword evidence="2" id="KW-0808">Transferase</keyword>
<dbReference type="RefSeq" id="WP_367995340.1">
    <property type="nucleotide sequence ID" value="NZ_JBFPJR010000041.1"/>
</dbReference>
<dbReference type="PANTHER" id="PTHR13627">
    <property type="entry name" value="FUKUTIN RELATED PROTEIN"/>
    <property type="match status" value="1"/>
</dbReference>